<protein>
    <submittedName>
        <fullName evidence="1">Uncharacterized protein</fullName>
    </submittedName>
</protein>
<accession>A0A1J4KCH4</accession>
<organism evidence="1 2">
    <name type="scientific">Tritrichomonas foetus</name>
    <dbReference type="NCBI Taxonomy" id="1144522"/>
    <lineage>
        <taxon>Eukaryota</taxon>
        <taxon>Metamonada</taxon>
        <taxon>Parabasalia</taxon>
        <taxon>Tritrichomonadida</taxon>
        <taxon>Tritrichomonadidae</taxon>
        <taxon>Tritrichomonas</taxon>
    </lineage>
</organism>
<keyword evidence="2" id="KW-1185">Reference proteome</keyword>
<proteinExistence type="predicted"/>
<gene>
    <name evidence="1" type="ORF">TRFO_22422</name>
</gene>
<dbReference type="EMBL" id="MLAK01000654">
    <property type="protein sequence ID" value="OHT08915.1"/>
    <property type="molecule type" value="Genomic_DNA"/>
</dbReference>
<evidence type="ECO:0000313" key="1">
    <source>
        <dbReference type="EMBL" id="OHT08915.1"/>
    </source>
</evidence>
<reference evidence="1" key="1">
    <citation type="submission" date="2016-10" db="EMBL/GenBank/DDBJ databases">
        <authorList>
            <person name="Benchimol M."/>
            <person name="Almeida L.G."/>
            <person name="Vasconcelos A.T."/>
            <person name="Perreira-Neves A."/>
            <person name="Rosa I.A."/>
            <person name="Tasca T."/>
            <person name="Bogo M.R."/>
            <person name="de Souza W."/>
        </authorList>
    </citation>
    <scope>NUCLEOTIDE SEQUENCE [LARGE SCALE GENOMIC DNA]</scope>
    <source>
        <strain evidence="1">K</strain>
    </source>
</reference>
<dbReference type="RefSeq" id="XP_068362051.1">
    <property type="nucleotide sequence ID" value="XM_068502548.1"/>
</dbReference>
<dbReference type="AlphaFoldDB" id="A0A1J4KCH4"/>
<evidence type="ECO:0000313" key="2">
    <source>
        <dbReference type="Proteomes" id="UP000179807"/>
    </source>
</evidence>
<dbReference type="VEuPathDB" id="TrichDB:TRFO_22422"/>
<comment type="caution">
    <text evidence="1">The sequence shown here is derived from an EMBL/GenBank/DDBJ whole genome shotgun (WGS) entry which is preliminary data.</text>
</comment>
<dbReference type="GeneID" id="94837252"/>
<sequence length="482" mass="56541">MNIPTIILPMTDEHIAATVIYLSSSITSDFFYKFEDNDCQIIDKFKNLHQIMSLSTKDDDDIFKFNIKFDNSISEIKITQNSIFSKSQLFPLYGLDYEIDENTNFILIKLSEYFQIGWEVFLHHSSFLRKFNTIDKVKRNAFVIGFPNSLNSNLLHKGIWSFKSSSLNHFVDGFTNFWKYYCQTKFPSVFTDKNGLIKRLYQKQDKVKSFSCLQVILTELNKHSDNKIRKIFKAVQRHANDDVIEWATSDGKPEDTSNNTSENNYTRRIFYQNEIVKKLSKTSLQSISYPELTNIPIYYRSTNNRWYMNRGQLAEIQYTDIPDWVRDHAFFNEIMKDEKYTVPYDSYKLFRNSVYALFVQIPLFDIDAHQNVSHYQVYVGKAAHMKERWFSQKSSHLKTINGIIKKYTNPNHELLSLVDLVLAYIWIKNQNNFADEIFLLCVTADNEEYEQIESELIEKGNCTDCAFGLNEISGSQGRSTTE</sequence>
<dbReference type="Proteomes" id="UP000179807">
    <property type="component" value="Unassembled WGS sequence"/>
</dbReference>
<name>A0A1J4KCH4_9EUKA</name>